<proteinExistence type="predicted"/>
<dbReference type="EMBL" id="CM043022">
    <property type="protein sequence ID" value="KAI4456279.1"/>
    <property type="molecule type" value="Genomic_DNA"/>
</dbReference>
<protein>
    <submittedName>
        <fullName evidence="1">Solute carrier family 17</fullName>
    </submittedName>
</protein>
<evidence type="ECO:0000313" key="2">
    <source>
        <dbReference type="Proteomes" id="UP001056778"/>
    </source>
</evidence>
<comment type="caution">
    <text evidence="1">The sequence shown here is derived from an EMBL/GenBank/DDBJ whole genome shotgun (WGS) entry which is preliminary data.</text>
</comment>
<evidence type="ECO:0000313" key="1">
    <source>
        <dbReference type="EMBL" id="KAI4456279.1"/>
    </source>
</evidence>
<accession>A0ACB9SP65</accession>
<keyword evidence="2" id="KW-1185">Reference proteome</keyword>
<dbReference type="Proteomes" id="UP001056778">
    <property type="component" value="Chromosome 8"/>
</dbReference>
<sequence length="466" mass="52312">MMQVKNATVIHDEICEPSPLNDTDLDVRNPYLLLTLNNTGPYQAFSDLQSYHPPTIQDGPFVWSPHTQGMMLSSYFWGYLIAMFPGSQMAEVISAKWVFFFAVALNIICTLATPISCYTHDSLVYLMRILEGIGGGVTFPTTHVLLAHWAPPIERSFIGSIAFSGTILGTVISNLLSGVIAIELGWEWVFYIMGILSTIWLILWVIFVTDKPRELKFIGKKELEMIETSLGESTTVRNRRKDKKKRKVPWLAIISSVPFWAILVAHTCSNWAFYMLLVNMPIFMKTVLKFNMSEVTLYSSIPYFTMWIFSIAVGQSLDTLRRKKIINTTWTRKIATLIASVPVAVCLVALSFVKCQKILAVILLTIALTAMGAMYSGFMTNHIDVANNYAGTLMGMTNTFGTVPGIVGPLFVGAMINVDPSMTSWKIIFYVTTAFLAVEILIYTWLGSGEEQRWNKKRPEQVDVPL</sequence>
<reference evidence="1" key="1">
    <citation type="submission" date="2022-04" db="EMBL/GenBank/DDBJ databases">
        <title>Chromosome-scale genome assembly of Holotrichia oblita Faldermann.</title>
        <authorList>
            <person name="Rongchong L."/>
        </authorList>
    </citation>
    <scope>NUCLEOTIDE SEQUENCE</scope>
    <source>
        <strain evidence="1">81SQS9</strain>
    </source>
</reference>
<name>A0ACB9SP65_HOLOL</name>
<gene>
    <name evidence="1" type="ORF">MML48_8g00010462</name>
</gene>
<organism evidence="1 2">
    <name type="scientific">Holotrichia oblita</name>
    <name type="common">Chafer beetle</name>
    <dbReference type="NCBI Taxonomy" id="644536"/>
    <lineage>
        <taxon>Eukaryota</taxon>
        <taxon>Metazoa</taxon>
        <taxon>Ecdysozoa</taxon>
        <taxon>Arthropoda</taxon>
        <taxon>Hexapoda</taxon>
        <taxon>Insecta</taxon>
        <taxon>Pterygota</taxon>
        <taxon>Neoptera</taxon>
        <taxon>Endopterygota</taxon>
        <taxon>Coleoptera</taxon>
        <taxon>Polyphaga</taxon>
        <taxon>Scarabaeiformia</taxon>
        <taxon>Scarabaeidae</taxon>
        <taxon>Melolonthinae</taxon>
        <taxon>Holotrichia</taxon>
    </lineage>
</organism>